<keyword evidence="4" id="KW-1185">Reference proteome</keyword>
<organism evidence="3 4">
    <name type="scientific">Rubrimonas cliftonensis</name>
    <dbReference type="NCBI Taxonomy" id="89524"/>
    <lineage>
        <taxon>Bacteria</taxon>
        <taxon>Pseudomonadati</taxon>
        <taxon>Pseudomonadota</taxon>
        <taxon>Alphaproteobacteria</taxon>
        <taxon>Rhodobacterales</taxon>
        <taxon>Paracoccaceae</taxon>
        <taxon>Rubrimonas</taxon>
    </lineage>
</organism>
<keyword evidence="2" id="KW-0732">Signal</keyword>
<evidence type="ECO:0008006" key="5">
    <source>
        <dbReference type="Google" id="ProtNLM"/>
    </source>
</evidence>
<dbReference type="Proteomes" id="UP000198703">
    <property type="component" value="Unassembled WGS sequence"/>
</dbReference>
<dbReference type="EMBL" id="FNQM01000004">
    <property type="protein sequence ID" value="SEA31908.1"/>
    <property type="molecule type" value="Genomic_DNA"/>
</dbReference>
<evidence type="ECO:0000256" key="2">
    <source>
        <dbReference type="SAM" id="SignalP"/>
    </source>
</evidence>
<feature type="signal peptide" evidence="2">
    <location>
        <begin position="1"/>
        <end position="19"/>
    </location>
</feature>
<keyword evidence="1" id="KW-0472">Membrane</keyword>
<evidence type="ECO:0000313" key="3">
    <source>
        <dbReference type="EMBL" id="SEA31908.1"/>
    </source>
</evidence>
<evidence type="ECO:0000256" key="1">
    <source>
        <dbReference type="SAM" id="Phobius"/>
    </source>
</evidence>
<keyword evidence="1" id="KW-1133">Transmembrane helix</keyword>
<dbReference type="AlphaFoldDB" id="A0A1H4A7Y7"/>
<proteinExistence type="predicted"/>
<reference evidence="3 4" key="1">
    <citation type="submission" date="2016-10" db="EMBL/GenBank/DDBJ databases">
        <authorList>
            <person name="de Groot N.N."/>
        </authorList>
    </citation>
    <scope>NUCLEOTIDE SEQUENCE [LARGE SCALE GENOMIC DNA]</scope>
    <source>
        <strain evidence="3 4">DSM 15345</strain>
    </source>
</reference>
<protein>
    <recommendedName>
        <fullName evidence="5">MYXO-CTERM domain-containing protein</fullName>
    </recommendedName>
</protein>
<keyword evidence="1" id="KW-0812">Transmembrane</keyword>
<dbReference type="STRING" id="89524.SAMN05444370_104103"/>
<evidence type="ECO:0000313" key="4">
    <source>
        <dbReference type="Proteomes" id="UP000198703"/>
    </source>
</evidence>
<feature type="chain" id="PRO_5011759665" description="MYXO-CTERM domain-containing protein" evidence="2">
    <location>
        <begin position="20"/>
        <end position="53"/>
    </location>
</feature>
<gene>
    <name evidence="3" type="ORF">SAMN05444370_104103</name>
</gene>
<dbReference type="RefSeq" id="WP_175478810.1">
    <property type="nucleotide sequence ID" value="NZ_FNQM01000004.1"/>
</dbReference>
<feature type="transmembrane region" description="Helical" evidence="1">
    <location>
        <begin position="29"/>
        <end position="49"/>
    </location>
</feature>
<accession>A0A1H4A7Y7</accession>
<name>A0A1H4A7Y7_9RHOB</name>
<sequence length="53" mass="5293">MIIMLPAALLALAPALAVAHDGPAGHLHPHGAEGVALALAAAAVAWVVLRRAR</sequence>